<dbReference type="Gene3D" id="2.30.30.190">
    <property type="entry name" value="CAP Gly-rich-like domain"/>
    <property type="match status" value="1"/>
</dbReference>
<dbReference type="InterPro" id="IPR036859">
    <property type="entry name" value="CAP-Gly_dom_sf"/>
</dbReference>
<keyword evidence="12" id="KW-1185">Reference proteome</keyword>
<reference evidence="11 12" key="1">
    <citation type="submission" date="2023-11" db="EMBL/GenBank/DDBJ databases">
        <title>Dfirmibasis_genome.</title>
        <authorList>
            <person name="Edelbroek B."/>
            <person name="Kjellin J."/>
            <person name="Jerlstrom-Hultqvist J."/>
            <person name="Soderbom F."/>
        </authorList>
    </citation>
    <scope>NUCLEOTIDE SEQUENCE [LARGE SCALE GENOMIC DNA]</scope>
    <source>
        <strain evidence="11 12">TNS-C-14</strain>
    </source>
</reference>
<evidence type="ECO:0000256" key="8">
    <source>
        <dbReference type="SAM" id="Coils"/>
    </source>
</evidence>
<keyword evidence="4" id="KW-0493">Microtubule</keyword>
<dbReference type="GO" id="GO:0030286">
    <property type="term" value="C:dynein complex"/>
    <property type="evidence" value="ECO:0007669"/>
    <property type="project" value="UniProtKB-KW"/>
</dbReference>
<comment type="similarity">
    <text evidence="2">Belongs to the dynactin 150 kDa subunit family.</text>
</comment>
<dbReference type="PANTHER" id="PTHR18916">
    <property type="entry name" value="DYNACTIN 1-RELATED MICROTUBULE-BINDING"/>
    <property type="match status" value="1"/>
</dbReference>
<evidence type="ECO:0000313" key="12">
    <source>
        <dbReference type="Proteomes" id="UP001344447"/>
    </source>
</evidence>
<proteinExistence type="inferred from homology"/>
<comment type="subcellular location">
    <subcellularLocation>
        <location evidence="1">Cytoplasm</location>
        <location evidence="1">Cytoskeleton</location>
    </subcellularLocation>
</comment>
<dbReference type="EMBL" id="JAVFKY010000001">
    <property type="protein sequence ID" value="KAK5584007.1"/>
    <property type="molecule type" value="Genomic_DNA"/>
</dbReference>
<organism evidence="11 12">
    <name type="scientific">Dictyostelium firmibasis</name>
    <dbReference type="NCBI Taxonomy" id="79012"/>
    <lineage>
        <taxon>Eukaryota</taxon>
        <taxon>Amoebozoa</taxon>
        <taxon>Evosea</taxon>
        <taxon>Eumycetozoa</taxon>
        <taxon>Dictyostelia</taxon>
        <taxon>Dictyosteliales</taxon>
        <taxon>Dictyosteliaceae</taxon>
        <taxon>Dictyostelium</taxon>
    </lineage>
</organism>
<keyword evidence="3" id="KW-0963">Cytoplasm</keyword>
<feature type="region of interest" description="Disordered" evidence="9">
    <location>
        <begin position="1289"/>
        <end position="1310"/>
    </location>
</feature>
<feature type="compositionally biased region" description="Low complexity" evidence="9">
    <location>
        <begin position="1355"/>
        <end position="1374"/>
    </location>
</feature>
<keyword evidence="6 8" id="KW-0175">Coiled coil</keyword>
<evidence type="ECO:0000313" key="11">
    <source>
        <dbReference type="EMBL" id="KAK5584007.1"/>
    </source>
</evidence>
<comment type="caution">
    <text evidence="11">The sequence shown here is derived from an EMBL/GenBank/DDBJ whole genome shotgun (WGS) entry which is preliminary data.</text>
</comment>
<sequence length="1495" mass="167921">MSEEGKSLPPGTRVSINGKPELGLGTVKYCGMTKFSPGRWVGVELDNAVGKNDGIVQGEKYFDCKPAHGLFVKPNMAVIVEEQQTNIDDGVDDSKLMPAPITTPSKLAAPSGIRPPSSTGIRPPSSLGKGRPSLTGSTSSSNTSSTTSTTTPTSSIKKPTETGIRRPSTIPSTTSSTTTSTTSPTSTSPLTSPPPEKKAEPLPTPTSTSTPTPTPTPTTTTTTTTTTTISSPTVVVEPPPEQPQPTPSKIARPPSSSSSRPSGIPKPSGLKEPTPNSAPVSTPAPAPTLASVPIPTPSTPSPPTTTATTSTLTPTSVQKKQSKIIQGEDEEEEEEINDLLNKSLATEKMNQAVQENIDKMMTTINELKEDKIRSQEEINLLKDRLKETVANKDKQIKENEKQIQQLEKTIATKEKENENILKTQHRNEDKEKSEFEKEKQSLVDQISNLNENLELLTLDKEVTEEKLEMTELEFEQVKEELEMMRIEFDSLKIQLDEKPTRSIDENLPTDVLVLQEQNDKLKEALVKLRDITMNDKHELSKKSKELETLSKQVQSLTEKSNKLDMELSTKIEETLELKLALEDAEDSESLITDLTDKNLSLSEELEELKVSIADLESFRDLSEELSENQAALEKSLRLEVNSKDIEILNIQSQMTNLQIKNQENEKTILQFRDLVGRLQHKLEDMRRKEEEQSEHQHSWSAIQQQLLSKNIQLQNQMIKATALEIDHQLEQSKSVEAQVHLAFVYEYLPEQTFQMDNDAIKMLLLLKRIILKSELSQKYLNRTYKVEEIGNKVAGDSDQMLTSGQVAHSLSIIHILEHLAISTTWLTETLERSSSDQWLRSGRSIKDMLNQERILDNLLQLIKLEQFGPSYSGADLDKLCQRIDSILTNIFGSGPSIDGSGSSAIDNQIFKPEWSTLLNYILGIQYNIKQIMLNDIDITTSITHNEQLIFPHKEMSKVLSVCRKVVKNLLTKPYLSQSSIVRDLLKTSEHTCKSILLELIHSLPKIQEESMNSGVSGSNSNQHLNDLLIKIQARSDLIIANNTRKSNNDEISEFNDDIQDQEESKLSSSLEKVFYRMNVQLSDVVETIIAGDLNLSEKEKQALTKQSPWAERANQLKQSLGEVGQLRDIIQSKDAELLDNLKAIKAKEAELIEEKRKEESFDKRIRILQKSENEVTEKLAKEIKSREDNEKNFRQALNQLRNEKNSLEHDSKNMQHKIITLQQELQKKLNTPLSPMIANQEMLRSVDDINVLSLKKAIRFLRNENLKLKSQKSIKELYELNLIQNYRHQQQLQQKSNNSTSSPSTPSTPTLLEQQIKKQQIKFNEIVEYSKQVNHMMNSILESTATPKVLDLNNSKSSSSSSSSSTSSSTPSSSNDRISANEIEKQKLLIKQQERKVKQLQSKMTNFISSSTSQFGLNNYADANQSRMLKESIPLKIANITIPNLNIINNNNNNNSTNSLMLDKDIQEALNSKTLPIQLFTNPQTFKEIHQVFVK</sequence>
<feature type="coiled-coil region" evidence="8">
    <location>
        <begin position="350"/>
        <end position="566"/>
    </location>
</feature>
<feature type="coiled-coil region" evidence="8">
    <location>
        <begin position="1383"/>
        <end position="1410"/>
    </location>
</feature>
<dbReference type="Proteomes" id="UP001344447">
    <property type="component" value="Unassembled WGS sequence"/>
</dbReference>
<feature type="compositionally biased region" description="Low complexity" evidence="9">
    <location>
        <begin position="167"/>
        <end position="190"/>
    </location>
</feature>
<evidence type="ECO:0000256" key="3">
    <source>
        <dbReference type="ARBA" id="ARBA00022490"/>
    </source>
</evidence>
<dbReference type="Pfam" id="PF12455">
    <property type="entry name" value="Dynactin"/>
    <property type="match status" value="1"/>
</dbReference>
<feature type="coiled-coil region" evidence="8">
    <location>
        <begin position="591"/>
        <end position="665"/>
    </location>
</feature>
<dbReference type="SUPFAM" id="SSF74924">
    <property type="entry name" value="Cap-Gly domain"/>
    <property type="match status" value="1"/>
</dbReference>
<accession>A0AAN7U7Y7</accession>
<dbReference type="GO" id="GO:0005874">
    <property type="term" value="C:microtubule"/>
    <property type="evidence" value="ECO:0007669"/>
    <property type="project" value="UniProtKB-KW"/>
</dbReference>
<feature type="compositionally biased region" description="Low complexity" evidence="9">
    <location>
        <begin position="304"/>
        <end position="316"/>
    </location>
</feature>
<feature type="compositionally biased region" description="Pro residues" evidence="9">
    <location>
        <begin position="294"/>
        <end position="303"/>
    </location>
</feature>
<feature type="compositionally biased region" description="Low complexity" evidence="9">
    <location>
        <begin position="1296"/>
        <end position="1310"/>
    </location>
</feature>
<feature type="compositionally biased region" description="Pro residues" evidence="9">
    <location>
        <begin position="237"/>
        <end position="246"/>
    </location>
</feature>
<feature type="region of interest" description="Disordered" evidence="9">
    <location>
        <begin position="89"/>
        <end position="337"/>
    </location>
</feature>
<feature type="compositionally biased region" description="Low complexity" evidence="9">
    <location>
        <begin position="133"/>
        <end position="155"/>
    </location>
</feature>
<evidence type="ECO:0000256" key="6">
    <source>
        <dbReference type="ARBA" id="ARBA00023054"/>
    </source>
</evidence>
<dbReference type="PROSITE" id="PS50245">
    <property type="entry name" value="CAP_GLY_2"/>
    <property type="match status" value="1"/>
</dbReference>
<evidence type="ECO:0000256" key="9">
    <source>
        <dbReference type="SAM" id="MobiDB-lite"/>
    </source>
</evidence>
<keyword evidence="5" id="KW-0243">Dynein</keyword>
<protein>
    <recommendedName>
        <fullName evidence="10">CAP-Gly domain-containing protein</fullName>
    </recommendedName>
</protein>
<feature type="compositionally biased region" description="Low complexity" evidence="9">
    <location>
        <begin position="247"/>
        <end position="293"/>
    </location>
</feature>
<dbReference type="Pfam" id="PF01302">
    <property type="entry name" value="CAP_GLY"/>
    <property type="match status" value="1"/>
</dbReference>
<gene>
    <name evidence="11" type="ORF">RB653_005614</name>
</gene>
<feature type="region of interest" description="Disordered" evidence="9">
    <location>
        <begin position="1351"/>
        <end position="1381"/>
    </location>
</feature>
<name>A0AAN7U7Y7_9MYCE</name>
<evidence type="ECO:0000256" key="4">
    <source>
        <dbReference type="ARBA" id="ARBA00022701"/>
    </source>
</evidence>
<dbReference type="InterPro" id="IPR000938">
    <property type="entry name" value="CAP-Gly_domain"/>
</dbReference>
<feature type="domain" description="CAP-Gly" evidence="10">
    <location>
        <begin position="31"/>
        <end position="73"/>
    </location>
</feature>
<keyword evidence="7" id="KW-0206">Cytoskeleton</keyword>
<feature type="coiled-coil region" evidence="8">
    <location>
        <begin position="1183"/>
        <end position="1224"/>
    </location>
</feature>
<evidence type="ECO:0000256" key="2">
    <source>
        <dbReference type="ARBA" id="ARBA00011010"/>
    </source>
</evidence>
<evidence type="ECO:0000256" key="7">
    <source>
        <dbReference type="ARBA" id="ARBA00023212"/>
    </source>
</evidence>
<feature type="compositionally biased region" description="Acidic residues" evidence="9">
    <location>
        <begin position="327"/>
        <end position="337"/>
    </location>
</feature>
<dbReference type="InterPro" id="IPR022157">
    <property type="entry name" value="Dynactin"/>
</dbReference>
<evidence type="ECO:0000259" key="10">
    <source>
        <dbReference type="PROSITE" id="PS50245"/>
    </source>
</evidence>
<dbReference type="SMART" id="SM01052">
    <property type="entry name" value="CAP_GLY"/>
    <property type="match status" value="1"/>
</dbReference>
<evidence type="ECO:0000256" key="1">
    <source>
        <dbReference type="ARBA" id="ARBA00004245"/>
    </source>
</evidence>
<evidence type="ECO:0000256" key="5">
    <source>
        <dbReference type="ARBA" id="ARBA00023017"/>
    </source>
</evidence>
<feature type="compositionally biased region" description="Low complexity" evidence="9">
    <location>
        <begin position="205"/>
        <end position="236"/>
    </location>
</feature>